<accession>A0A183UM27</accession>
<reference evidence="1 2" key="2">
    <citation type="submission" date="2018-11" db="EMBL/GenBank/DDBJ databases">
        <authorList>
            <consortium name="Pathogen Informatics"/>
        </authorList>
    </citation>
    <scope>NUCLEOTIDE SEQUENCE [LARGE SCALE GENOMIC DNA]</scope>
</reference>
<name>A0A183UM27_TOXCA</name>
<dbReference type="WBParaSite" id="TCNE_0000954701-mRNA-1">
    <property type="protein sequence ID" value="TCNE_0000954701-mRNA-1"/>
    <property type="gene ID" value="TCNE_0000954701"/>
</dbReference>
<gene>
    <name evidence="1" type="ORF">TCNE_LOCUS9547</name>
</gene>
<evidence type="ECO:0000313" key="1">
    <source>
        <dbReference type="EMBL" id="VDM40868.1"/>
    </source>
</evidence>
<organism evidence="2 3">
    <name type="scientific">Toxocara canis</name>
    <name type="common">Canine roundworm</name>
    <dbReference type="NCBI Taxonomy" id="6265"/>
    <lineage>
        <taxon>Eukaryota</taxon>
        <taxon>Metazoa</taxon>
        <taxon>Ecdysozoa</taxon>
        <taxon>Nematoda</taxon>
        <taxon>Chromadorea</taxon>
        <taxon>Rhabditida</taxon>
        <taxon>Spirurina</taxon>
        <taxon>Ascaridomorpha</taxon>
        <taxon>Ascaridoidea</taxon>
        <taxon>Toxocaridae</taxon>
        <taxon>Toxocara</taxon>
    </lineage>
</organism>
<dbReference type="Proteomes" id="UP000050794">
    <property type="component" value="Unassembled WGS sequence"/>
</dbReference>
<dbReference type="AlphaFoldDB" id="A0A183UM27"/>
<evidence type="ECO:0000313" key="2">
    <source>
        <dbReference type="Proteomes" id="UP000050794"/>
    </source>
</evidence>
<sequence length="133" mass="14230">MRAGGAHLILDPPDEVRASLDKIGKNTISWKIEPVEDGELPILSYTIDSALQAYMGRDGRFDTKILRHVTLTEGKFAHLSASRLSAQNEAGSSDPVIIIAKTLGQEEVEKDMKVSNAVAATFSGAVVVAIALL</sequence>
<proteinExistence type="predicted"/>
<protein>
    <submittedName>
        <fullName evidence="3">Fibronectin type-III domain-containing protein</fullName>
    </submittedName>
</protein>
<reference evidence="3" key="1">
    <citation type="submission" date="2016-06" db="UniProtKB">
        <authorList>
            <consortium name="WormBaseParasite"/>
        </authorList>
    </citation>
    <scope>IDENTIFICATION</scope>
</reference>
<dbReference type="EMBL" id="UYWY01020206">
    <property type="protein sequence ID" value="VDM40868.1"/>
    <property type="molecule type" value="Genomic_DNA"/>
</dbReference>
<evidence type="ECO:0000313" key="3">
    <source>
        <dbReference type="WBParaSite" id="TCNE_0000954701-mRNA-1"/>
    </source>
</evidence>
<keyword evidence="2" id="KW-1185">Reference proteome</keyword>